<protein>
    <submittedName>
        <fullName evidence="1">Uncharacterized protein</fullName>
    </submittedName>
</protein>
<feature type="non-terminal residue" evidence="1">
    <location>
        <position position="103"/>
    </location>
</feature>
<reference evidence="1" key="1">
    <citation type="submission" date="2017-12" db="EMBL/GenBank/DDBJ databases">
        <title>Gene loss provides genomic basis for host adaptation in cereal stripe rust fungi.</title>
        <authorList>
            <person name="Xia C."/>
        </authorList>
    </citation>
    <scope>NUCLEOTIDE SEQUENCE [LARGE SCALE GENOMIC DNA]</scope>
    <source>
        <strain evidence="1">93-210</strain>
    </source>
</reference>
<evidence type="ECO:0000313" key="2">
    <source>
        <dbReference type="Proteomes" id="UP000239156"/>
    </source>
</evidence>
<sequence>RIGSTISPSSVSAAQSPPDVISRSFPAVHDLMSSPNSYTPFSSQPGSNAISMLASKTKTPPSTILDVMAADLIGPFQVDSIEGGKFLLTMQDVATGYAFVLKL</sequence>
<comment type="caution">
    <text evidence="1">The sequence shown here is derived from an EMBL/GenBank/DDBJ whole genome shotgun (WGS) entry which is preliminary data.</text>
</comment>
<dbReference type="Proteomes" id="UP000239156">
    <property type="component" value="Unassembled WGS sequence"/>
</dbReference>
<dbReference type="AlphaFoldDB" id="A0A2S4UWK6"/>
<dbReference type="VEuPathDB" id="FungiDB:PSHT_08148"/>
<gene>
    <name evidence="1" type="ORF">PSTT_12333</name>
</gene>
<name>A0A2S4UWK6_9BASI</name>
<organism evidence="1 2">
    <name type="scientific">Puccinia striiformis</name>
    <dbReference type="NCBI Taxonomy" id="27350"/>
    <lineage>
        <taxon>Eukaryota</taxon>
        <taxon>Fungi</taxon>
        <taxon>Dikarya</taxon>
        <taxon>Basidiomycota</taxon>
        <taxon>Pucciniomycotina</taxon>
        <taxon>Pucciniomycetes</taxon>
        <taxon>Pucciniales</taxon>
        <taxon>Pucciniaceae</taxon>
        <taxon>Puccinia</taxon>
    </lineage>
</organism>
<dbReference type="VEuPathDB" id="FungiDB:PSTT_12333"/>
<proteinExistence type="predicted"/>
<evidence type="ECO:0000313" key="1">
    <source>
        <dbReference type="EMBL" id="POW01662.1"/>
    </source>
</evidence>
<dbReference type="EMBL" id="PKSL01000155">
    <property type="protein sequence ID" value="POW01662.1"/>
    <property type="molecule type" value="Genomic_DNA"/>
</dbReference>
<feature type="non-terminal residue" evidence="1">
    <location>
        <position position="1"/>
    </location>
</feature>
<accession>A0A2S4UWK6</accession>
<keyword evidence="2" id="KW-1185">Reference proteome</keyword>